<dbReference type="InterPro" id="IPR046960">
    <property type="entry name" value="PPR_At4g14850-like_plant"/>
</dbReference>
<accession>A0A2G5EQU6</accession>
<dbReference type="GO" id="GO:0003723">
    <property type="term" value="F:RNA binding"/>
    <property type="evidence" value="ECO:0007669"/>
    <property type="project" value="InterPro"/>
</dbReference>
<keyword evidence="4" id="KW-1185">Reference proteome</keyword>
<proteinExistence type="predicted"/>
<dbReference type="FunFam" id="1.25.40.10:FF:000090">
    <property type="entry name" value="Pentatricopeptide repeat-containing protein, chloroplastic"/>
    <property type="match status" value="1"/>
</dbReference>
<evidence type="ECO:0000256" key="2">
    <source>
        <dbReference type="PROSITE-ProRule" id="PRU00708"/>
    </source>
</evidence>
<dbReference type="GO" id="GO:0009451">
    <property type="term" value="P:RNA modification"/>
    <property type="evidence" value="ECO:0007669"/>
    <property type="project" value="InterPro"/>
</dbReference>
<keyword evidence="1" id="KW-0677">Repeat</keyword>
<gene>
    <name evidence="3" type="ORF">AQUCO_00500213v1</name>
</gene>
<dbReference type="PANTHER" id="PTHR47926:SF382">
    <property type="entry name" value="PENTACOTRIPEPTIDE-REPEAT REGION OF PRORP DOMAIN-CONTAINING PROTEIN"/>
    <property type="match status" value="1"/>
</dbReference>
<name>A0A2G5EQU6_AQUCA</name>
<dbReference type="InterPro" id="IPR011990">
    <property type="entry name" value="TPR-like_helical_dom_sf"/>
</dbReference>
<dbReference type="Gene3D" id="1.25.40.10">
    <property type="entry name" value="Tetratricopeptide repeat domain"/>
    <property type="match status" value="4"/>
</dbReference>
<dbReference type="AlphaFoldDB" id="A0A2G5EQU6"/>
<sequence>MDVLEDETTTDFLDLLGEEGLLQKRVIISYTKKIMELGKAGELKKAVKLFEEMPQRNQVSWNAMLTVLIESNQLDKARRLFYQEMPEFNPRSYTLMITGLSRFGFVDEARKVFDSVPIKEKNVVLWTAMLSCYTHNGNPILGLKLFARSYSHFSELLVIPNAHTFTIVLKACLDVRSLVTAMQIHGLAIKVLDGRSKDSVFVKNSLIDLHAKLGNLSDAEKIFSGIKWKDLSSWNIMMDGYMRHMLIDKAHGMFKAMGEKDTLSYNIMISGFAESGFGVDALELFLRLLKLQSSVKVKPNSSTYTIVLSVCATFTMLRFGVQIHASLFKCGILPGNIYIDNSLINMYARCGCIEETEQLFNDMPKRDVVSWNTLIVGLGQNGCARKALEVAEEVLKLGFYNGSTFVGLLTSCSHGGLVDKGMKYLTSMTSKYGIQPSIDHYNCVIDMLGRAGRLTEAYDLLWKMPLAPNAVTWAAILSASVVHSNKEIGEIAAHELRVLDPFNAANHMMLAKVYGGTGQMEKLWQTLGLMSKIGSKKGRGCSWILE</sequence>
<dbReference type="InterPro" id="IPR046848">
    <property type="entry name" value="E_motif"/>
</dbReference>
<dbReference type="InterPro" id="IPR002885">
    <property type="entry name" value="PPR_rpt"/>
</dbReference>
<evidence type="ECO:0000313" key="3">
    <source>
        <dbReference type="EMBL" id="PIA58114.1"/>
    </source>
</evidence>
<evidence type="ECO:0000313" key="4">
    <source>
        <dbReference type="Proteomes" id="UP000230069"/>
    </source>
</evidence>
<dbReference type="OrthoDB" id="185373at2759"/>
<dbReference type="PROSITE" id="PS51375">
    <property type="entry name" value="PPR"/>
    <property type="match status" value="3"/>
</dbReference>
<dbReference type="Proteomes" id="UP000230069">
    <property type="component" value="Unassembled WGS sequence"/>
</dbReference>
<dbReference type="Pfam" id="PF01535">
    <property type="entry name" value="PPR"/>
    <property type="match status" value="9"/>
</dbReference>
<dbReference type="InParanoid" id="A0A2G5EQU6"/>
<protein>
    <recommendedName>
        <fullName evidence="5">Pentacotripeptide-repeat region of PRORP domain-containing protein</fullName>
    </recommendedName>
</protein>
<evidence type="ECO:0008006" key="5">
    <source>
        <dbReference type="Google" id="ProtNLM"/>
    </source>
</evidence>
<feature type="repeat" description="PPR" evidence="2">
    <location>
        <begin position="230"/>
        <end position="264"/>
    </location>
</feature>
<dbReference type="STRING" id="218851.A0A2G5EQU6"/>
<dbReference type="Pfam" id="PF12854">
    <property type="entry name" value="PPR_1"/>
    <property type="match status" value="1"/>
</dbReference>
<dbReference type="NCBIfam" id="TIGR00756">
    <property type="entry name" value="PPR"/>
    <property type="match status" value="3"/>
</dbReference>
<feature type="repeat" description="PPR" evidence="2">
    <location>
        <begin position="57"/>
        <end position="92"/>
    </location>
</feature>
<feature type="repeat" description="PPR" evidence="2">
    <location>
        <begin position="336"/>
        <end position="370"/>
    </location>
</feature>
<reference evidence="3 4" key="1">
    <citation type="submission" date="2017-09" db="EMBL/GenBank/DDBJ databases">
        <title>WGS assembly of Aquilegia coerulea Goldsmith.</title>
        <authorList>
            <person name="Hodges S."/>
            <person name="Kramer E."/>
            <person name="Nordborg M."/>
            <person name="Tomkins J."/>
            <person name="Borevitz J."/>
            <person name="Derieg N."/>
            <person name="Yan J."/>
            <person name="Mihaltcheva S."/>
            <person name="Hayes R.D."/>
            <person name="Rokhsar D."/>
        </authorList>
    </citation>
    <scope>NUCLEOTIDE SEQUENCE [LARGE SCALE GENOMIC DNA]</scope>
    <source>
        <strain evidence="4">cv. Goldsmith</strain>
    </source>
</reference>
<dbReference type="EMBL" id="KZ305022">
    <property type="protein sequence ID" value="PIA58114.1"/>
    <property type="molecule type" value="Genomic_DNA"/>
</dbReference>
<organism evidence="3 4">
    <name type="scientific">Aquilegia coerulea</name>
    <name type="common">Rocky mountain columbine</name>
    <dbReference type="NCBI Taxonomy" id="218851"/>
    <lineage>
        <taxon>Eukaryota</taxon>
        <taxon>Viridiplantae</taxon>
        <taxon>Streptophyta</taxon>
        <taxon>Embryophyta</taxon>
        <taxon>Tracheophyta</taxon>
        <taxon>Spermatophyta</taxon>
        <taxon>Magnoliopsida</taxon>
        <taxon>Ranunculales</taxon>
        <taxon>Ranunculaceae</taxon>
        <taxon>Thalictroideae</taxon>
        <taxon>Aquilegia</taxon>
    </lineage>
</organism>
<dbReference type="PANTHER" id="PTHR47926">
    <property type="entry name" value="PENTATRICOPEPTIDE REPEAT-CONTAINING PROTEIN"/>
    <property type="match status" value="1"/>
</dbReference>
<evidence type="ECO:0000256" key="1">
    <source>
        <dbReference type="ARBA" id="ARBA00022737"/>
    </source>
</evidence>
<dbReference type="Pfam" id="PF20431">
    <property type="entry name" value="E_motif"/>
    <property type="match status" value="1"/>
</dbReference>